<dbReference type="EMBL" id="JBBKZT010000013">
    <property type="protein sequence ID" value="MEJ8850164.1"/>
    <property type="molecule type" value="Genomic_DNA"/>
</dbReference>
<organism evidence="2 3">
    <name type="scientific">Variovorax rhizosphaerae</name>
    <dbReference type="NCBI Taxonomy" id="1836200"/>
    <lineage>
        <taxon>Bacteria</taxon>
        <taxon>Pseudomonadati</taxon>
        <taxon>Pseudomonadota</taxon>
        <taxon>Betaproteobacteria</taxon>
        <taxon>Burkholderiales</taxon>
        <taxon>Comamonadaceae</taxon>
        <taxon>Variovorax</taxon>
    </lineage>
</organism>
<dbReference type="Proteomes" id="UP001385892">
    <property type="component" value="Unassembled WGS sequence"/>
</dbReference>
<accession>A0ABU8WRX7</accession>
<evidence type="ECO:0000313" key="3">
    <source>
        <dbReference type="Proteomes" id="UP001385892"/>
    </source>
</evidence>
<dbReference type="PROSITE" id="PS51257">
    <property type="entry name" value="PROKAR_LIPOPROTEIN"/>
    <property type="match status" value="1"/>
</dbReference>
<sequence>MTRICLACLTTLLACVAGPASADPGFAVKPTGQALSDTCQSYALGLALAFKRDPDFKVDTAAQLRNIELAIRAQIKKASGTANVNHAHVQKGFETYTGGRYKLVFKDVAEAQVGAEAGKRSGVTSGAAVPPAFLLGVIVRDVVLASATRIGPYPYGDGHIFTILGKDGPPNSNERLLILNSAVKVKDLTRNSCSEDLPDDPGSYTAELSWKPVQDIAFKQFGGKVRLWTVEKG</sequence>
<feature type="signal peptide" evidence="1">
    <location>
        <begin position="1"/>
        <end position="22"/>
    </location>
</feature>
<name>A0ABU8WRX7_9BURK</name>
<comment type="caution">
    <text evidence="2">The sequence shown here is derived from an EMBL/GenBank/DDBJ whole genome shotgun (WGS) entry which is preliminary data.</text>
</comment>
<dbReference type="RefSeq" id="WP_340345398.1">
    <property type="nucleotide sequence ID" value="NZ_JBBKZT010000013.1"/>
</dbReference>
<protein>
    <submittedName>
        <fullName evidence="2">Uncharacterized protein</fullName>
    </submittedName>
</protein>
<evidence type="ECO:0000256" key="1">
    <source>
        <dbReference type="SAM" id="SignalP"/>
    </source>
</evidence>
<keyword evidence="3" id="KW-1185">Reference proteome</keyword>
<evidence type="ECO:0000313" key="2">
    <source>
        <dbReference type="EMBL" id="MEJ8850164.1"/>
    </source>
</evidence>
<feature type="chain" id="PRO_5046552696" evidence="1">
    <location>
        <begin position="23"/>
        <end position="233"/>
    </location>
</feature>
<gene>
    <name evidence="2" type="ORF">WKW82_26200</name>
</gene>
<reference evidence="2 3" key="1">
    <citation type="submission" date="2024-03" db="EMBL/GenBank/DDBJ databases">
        <title>Novel species of the genus Variovorax.</title>
        <authorList>
            <person name="Liu Q."/>
            <person name="Xin Y.-H."/>
        </authorList>
    </citation>
    <scope>NUCLEOTIDE SEQUENCE [LARGE SCALE GENOMIC DNA]</scope>
    <source>
        <strain evidence="2 3">KACC 18900</strain>
    </source>
</reference>
<keyword evidence="1" id="KW-0732">Signal</keyword>
<proteinExistence type="predicted"/>